<dbReference type="EMBL" id="LLXI01000808">
    <property type="protein sequence ID" value="PKY49979.1"/>
    <property type="molecule type" value="Genomic_DNA"/>
</dbReference>
<evidence type="ECO:0000313" key="1">
    <source>
        <dbReference type="EMBL" id="PKY49979.1"/>
    </source>
</evidence>
<comment type="caution">
    <text evidence="1">The sequence shown here is derived from an EMBL/GenBank/DDBJ whole genome shotgun (WGS) entry which is preliminary data.</text>
</comment>
<proteinExistence type="predicted"/>
<dbReference type="Proteomes" id="UP000234323">
    <property type="component" value="Unassembled WGS sequence"/>
</dbReference>
<name>A0A2I1GTK7_9GLOM</name>
<sequence length="161" mass="19140">MSETNISCTGCGQNKHSSEFIGFRVNGAIKQYRTCNNCRTRTTQKKEKITRKRQLEDEESEMEMIKATELCDYITQFLNLHTLQMENIEDKENTVPFFFKCQVDISTLNNSEKEIADIFAEYIEEIDDFIWKNRADIPILSRYCQSFCRSFVQYYHIKKYC</sequence>
<organism evidence="1 2">
    <name type="scientific">Rhizophagus irregularis</name>
    <dbReference type="NCBI Taxonomy" id="588596"/>
    <lineage>
        <taxon>Eukaryota</taxon>
        <taxon>Fungi</taxon>
        <taxon>Fungi incertae sedis</taxon>
        <taxon>Mucoromycota</taxon>
        <taxon>Glomeromycotina</taxon>
        <taxon>Glomeromycetes</taxon>
        <taxon>Glomerales</taxon>
        <taxon>Glomeraceae</taxon>
        <taxon>Rhizophagus</taxon>
    </lineage>
</organism>
<gene>
    <name evidence="1" type="ORF">RhiirA4_466191</name>
</gene>
<keyword evidence="2" id="KW-1185">Reference proteome</keyword>
<protein>
    <submittedName>
        <fullName evidence="1">Uncharacterized protein</fullName>
    </submittedName>
</protein>
<reference evidence="1 2" key="1">
    <citation type="submission" date="2015-10" db="EMBL/GenBank/DDBJ databases">
        <title>Genome analyses suggest a sexual origin of heterokaryosis in a supposedly ancient asexual fungus.</title>
        <authorList>
            <person name="Ropars J."/>
            <person name="Sedzielewska K."/>
            <person name="Noel J."/>
            <person name="Charron P."/>
            <person name="Farinelli L."/>
            <person name="Marton T."/>
            <person name="Kruger M."/>
            <person name="Pelin A."/>
            <person name="Brachmann A."/>
            <person name="Corradi N."/>
        </authorList>
    </citation>
    <scope>NUCLEOTIDE SEQUENCE [LARGE SCALE GENOMIC DNA]</scope>
    <source>
        <strain evidence="1 2">A4</strain>
    </source>
</reference>
<dbReference type="AlphaFoldDB" id="A0A2I1GTK7"/>
<accession>A0A2I1GTK7</accession>
<evidence type="ECO:0000313" key="2">
    <source>
        <dbReference type="Proteomes" id="UP000234323"/>
    </source>
</evidence>